<keyword evidence="1" id="KW-1133">Transmembrane helix</keyword>
<dbReference type="Proteomes" id="UP001554047">
    <property type="component" value="Unassembled WGS sequence"/>
</dbReference>
<keyword evidence="1" id="KW-0472">Membrane</keyword>
<keyword evidence="3" id="KW-1185">Reference proteome</keyword>
<feature type="transmembrane region" description="Helical" evidence="1">
    <location>
        <begin position="71"/>
        <end position="87"/>
    </location>
</feature>
<evidence type="ECO:0000313" key="2">
    <source>
        <dbReference type="EMBL" id="MEW3466414.1"/>
    </source>
</evidence>
<accession>A0ABV3MDB5</accession>
<dbReference type="RefSeq" id="WP_086372948.1">
    <property type="nucleotide sequence ID" value="NZ_JARJAP010000004.1"/>
</dbReference>
<reference evidence="2 3" key="1">
    <citation type="submission" date="2024-05" db="EMBL/GenBank/DDBJ databases">
        <title>Human gut microbiome strain richness.</title>
        <authorList>
            <person name="Chen-Liaw A."/>
        </authorList>
    </citation>
    <scope>NUCLEOTIDE SEQUENCE [LARGE SCALE GENOMIC DNA]</scope>
    <source>
        <strain evidence="2 3">J1100102st1_G3_J1100102_180507</strain>
    </source>
</reference>
<gene>
    <name evidence="2" type="ORF">AB1I55_09955</name>
</gene>
<dbReference type="GeneID" id="91574394"/>
<evidence type="ECO:0000313" key="3">
    <source>
        <dbReference type="Proteomes" id="UP001554047"/>
    </source>
</evidence>
<name>A0ABV3MDB5_9ENTE</name>
<dbReference type="NCBIfam" id="TIGR01167">
    <property type="entry name" value="LPXTG_anchor"/>
    <property type="match status" value="1"/>
</dbReference>
<evidence type="ECO:0000256" key="1">
    <source>
        <dbReference type="SAM" id="Phobius"/>
    </source>
</evidence>
<protein>
    <submittedName>
        <fullName evidence="2">LPXTG cell wall anchor domain-containing protein</fullName>
    </submittedName>
</protein>
<proteinExistence type="predicted"/>
<sequence length="99" mass="10897">MGILSVLSLPLVNAAEVQQVETNGTIGFTGVYEPIGTPDPAPPESIVRPPITEVAKPDGTLPQTNEIGHSWHAWLGVFLISFVFLLWKQKRNHNKNLKQ</sequence>
<keyword evidence="1" id="KW-0812">Transmembrane</keyword>
<dbReference type="EMBL" id="JBFDTB010000015">
    <property type="protein sequence ID" value="MEW3466414.1"/>
    <property type="molecule type" value="Genomic_DNA"/>
</dbReference>
<organism evidence="2 3">
    <name type="scientific">Enterococcus entomosocium</name>
    <dbReference type="NCBI Taxonomy" id="3034352"/>
    <lineage>
        <taxon>Bacteria</taxon>
        <taxon>Bacillati</taxon>
        <taxon>Bacillota</taxon>
        <taxon>Bacilli</taxon>
        <taxon>Lactobacillales</taxon>
        <taxon>Enterococcaceae</taxon>
        <taxon>Enterococcus</taxon>
    </lineage>
</organism>
<comment type="caution">
    <text evidence="2">The sequence shown here is derived from an EMBL/GenBank/DDBJ whole genome shotgun (WGS) entry which is preliminary data.</text>
</comment>